<reference evidence="2 3" key="1">
    <citation type="submission" date="2017-08" db="EMBL/GenBank/DDBJ databases">
        <title>Acidophilic green algal genome provides insights into adaptation to an acidic environment.</title>
        <authorList>
            <person name="Hirooka S."/>
            <person name="Hirose Y."/>
            <person name="Kanesaki Y."/>
            <person name="Higuchi S."/>
            <person name="Fujiwara T."/>
            <person name="Onuma R."/>
            <person name="Era A."/>
            <person name="Ohbayashi R."/>
            <person name="Uzuka A."/>
            <person name="Nozaki H."/>
            <person name="Yoshikawa H."/>
            <person name="Miyagishima S.Y."/>
        </authorList>
    </citation>
    <scope>NUCLEOTIDE SEQUENCE [LARGE SCALE GENOMIC DNA]</scope>
    <source>
        <strain evidence="2 3">NIES-2499</strain>
    </source>
</reference>
<gene>
    <name evidence="2" type="ORF">CEUSTIGMA_g2925.t1</name>
</gene>
<dbReference type="PANTHER" id="PTHR10182:SF3">
    <property type="entry name" value="PROTEIN MO25"/>
    <property type="match status" value="1"/>
</dbReference>
<dbReference type="EMBL" id="BEGY01000012">
    <property type="protein sequence ID" value="GAX75482.1"/>
    <property type="molecule type" value="Genomic_DNA"/>
</dbReference>
<dbReference type="InterPro" id="IPR016024">
    <property type="entry name" value="ARM-type_fold"/>
</dbReference>
<comment type="caution">
    <text evidence="2">The sequence shown here is derived from an EMBL/GenBank/DDBJ whole genome shotgun (WGS) entry which is preliminary data.</text>
</comment>
<dbReference type="STRING" id="1157962.A0A250WXZ0"/>
<comment type="similarity">
    <text evidence="1">Belongs to the Mo25 family.</text>
</comment>
<dbReference type="InterPro" id="IPR011989">
    <property type="entry name" value="ARM-like"/>
</dbReference>
<dbReference type="InterPro" id="IPR013878">
    <property type="entry name" value="Mo25"/>
</dbReference>
<evidence type="ECO:0000256" key="1">
    <source>
        <dbReference type="ARBA" id="ARBA00011012"/>
    </source>
</evidence>
<dbReference type="OrthoDB" id="609103at2759"/>
<evidence type="ECO:0000313" key="3">
    <source>
        <dbReference type="Proteomes" id="UP000232323"/>
    </source>
</evidence>
<accession>A0A250WXZ0</accession>
<dbReference type="SUPFAM" id="SSF48371">
    <property type="entry name" value="ARM repeat"/>
    <property type="match status" value="1"/>
</dbReference>
<dbReference type="Proteomes" id="UP000232323">
    <property type="component" value="Unassembled WGS sequence"/>
</dbReference>
<evidence type="ECO:0000313" key="2">
    <source>
        <dbReference type="EMBL" id="GAX75482.1"/>
    </source>
</evidence>
<dbReference type="GO" id="GO:0035556">
    <property type="term" value="P:intracellular signal transduction"/>
    <property type="evidence" value="ECO:0007669"/>
    <property type="project" value="TreeGrafter"/>
</dbReference>
<organism evidence="2 3">
    <name type="scientific">Chlamydomonas eustigma</name>
    <dbReference type="NCBI Taxonomy" id="1157962"/>
    <lineage>
        <taxon>Eukaryota</taxon>
        <taxon>Viridiplantae</taxon>
        <taxon>Chlorophyta</taxon>
        <taxon>core chlorophytes</taxon>
        <taxon>Chlorophyceae</taxon>
        <taxon>CS clade</taxon>
        <taxon>Chlamydomonadales</taxon>
        <taxon>Chlamydomonadaceae</taxon>
        <taxon>Chlamydomonas</taxon>
    </lineage>
</organism>
<name>A0A250WXZ0_9CHLO</name>
<keyword evidence="3" id="KW-1185">Reference proteome</keyword>
<dbReference type="Pfam" id="PF08569">
    <property type="entry name" value="Mo25"/>
    <property type="match status" value="1"/>
</dbReference>
<protein>
    <recommendedName>
        <fullName evidence="4">Calcium-binding protein 39</fullName>
    </recommendedName>
</protein>
<evidence type="ECO:0008006" key="4">
    <source>
        <dbReference type="Google" id="ProtNLM"/>
    </source>
</evidence>
<dbReference type="AlphaFoldDB" id="A0A250WXZ0"/>
<dbReference type="PANTHER" id="PTHR10182">
    <property type="entry name" value="CALCIUM-BINDING PROTEIN 39-RELATED"/>
    <property type="match status" value="1"/>
</dbReference>
<proteinExistence type="inferred from homology"/>
<dbReference type="Gene3D" id="1.25.10.10">
    <property type="entry name" value="Leucine-rich Repeat Variant"/>
    <property type="match status" value="1"/>
</dbReference>
<sequence length="356" mass="40640">MPLLESLKEALKADRPKTGAEILARLANCLNVIEHEQARDAKAVEKAVESIAKYLQLLLLAMRGDEEHQVTKESVLELTLEIVKTEVIFLLIRHLSLLGFETRKDVASLCSIVVRLKDDNEKSPGAQYVAARPYVLEKLFWGYEDPAIALVSGSMLRDCTRDEALAKIMLYGPLFLHFFEKVETPNFEIASDAFSTFKDLLTRHKGVVALYLQEHYAEFFAAYMKLLQSSNYVTRRQSLKLLGEMLLDRSNVKVMVKFVSEVPHLMQMMMLLKDQSRSIQFEAFHVFKVFVANPNKPQPIIDILTNNRDKLLKFLEEFHTERDEDEQFREEKTVLIKEISLLGAPVASAFAATENA</sequence>
<dbReference type="GO" id="GO:0043539">
    <property type="term" value="F:protein serine/threonine kinase activator activity"/>
    <property type="evidence" value="ECO:0007669"/>
    <property type="project" value="TreeGrafter"/>
</dbReference>